<name>A0A0F9A1C5_9ZZZZ</name>
<dbReference type="EMBL" id="LAZR01048465">
    <property type="protein sequence ID" value="KKK91870.1"/>
    <property type="molecule type" value="Genomic_DNA"/>
</dbReference>
<proteinExistence type="predicted"/>
<comment type="caution">
    <text evidence="1">The sequence shown here is derived from an EMBL/GenBank/DDBJ whole genome shotgun (WGS) entry which is preliminary data.</text>
</comment>
<accession>A0A0F9A1C5</accession>
<gene>
    <name evidence="1" type="ORF">LCGC14_2708630</name>
</gene>
<protein>
    <submittedName>
        <fullName evidence="1">Uncharacterized protein</fullName>
    </submittedName>
</protein>
<organism evidence="1">
    <name type="scientific">marine sediment metagenome</name>
    <dbReference type="NCBI Taxonomy" id="412755"/>
    <lineage>
        <taxon>unclassified sequences</taxon>
        <taxon>metagenomes</taxon>
        <taxon>ecological metagenomes</taxon>
    </lineage>
</organism>
<dbReference type="AlphaFoldDB" id="A0A0F9A1C5"/>
<sequence>PADGDAQVKAALAAKGNTLGIGKDVIAEVIKCESFQVDGVIDVTVFFIDDAPAPAVSANIPILSREIATFDTSDIAVTSV</sequence>
<feature type="non-terminal residue" evidence="1">
    <location>
        <position position="1"/>
    </location>
</feature>
<evidence type="ECO:0000313" key="1">
    <source>
        <dbReference type="EMBL" id="KKK91870.1"/>
    </source>
</evidence>
<reference evidence="1" key="1">
    <citation type="journal article" date="2015" name="Nature">
        <title>Complex archaea that bridge the gap between prokaryotes and eukaryotes.</title>
        <authorList>
            <person name="Spang A."/>
            <person name="Saw J.H."/>
            <person name="Jorgensen S.L."/>
            <person name="Zaremba-Niedzwiedzka K."/>
            <person name="Martijn J."/>
            <person name="Lind A.E."/>
            <person name="van Eijk R."/>
            <person name="Schleper C."/>
            <person name="Guy L."/>
            <person name="Ettema T.J."/>
        </authorList>
    </citation>
    <scope>NUCLEOTIDE SEQUENCE</scope>
</reference>